<dbReference type="Pfam" id="PF08282">
    <property type="entry name" value="Hydrolase_3"/>
    <property type="match status" value="1"/>
</dbReference>
<dbReference type="EMBL" id="JAKNCJ010000001">
    <property type="protein sequence ID" value="MCL6422542.1"/>
    <property type="molecule type" value="Genomic_DNA"/>
</dbReference>
<dbReference type="InterPro" id="IPR006379">
    <property type="entry name" value="HAD-SF_hydro_IIB"/>
</dbReference>
<gene>
    <name evidence="1" type="ORF">Bequi_03940</name>
</gene>
<organism evidence="1 2">
    <name type="scientific">Brachybacterium equifaecis</name>
    <dbReference type="NCBI Taxonomy" id="2910770"/>
    <lineage>
        <taxon>Bacteria</taxon>
        <taxon>Bacillati</taxon>
        <taxon>Actinomycetota</taxon>
        <taxon>Actinomycetes</taxon>
        <taxon>Micrococcales</taxon>
        <taxon>Dermabacteraceae</taxon>
        <taxon>Brachybacterium</taxon>
    </lineage>
</organism>
<dbReference type="GO" id="GO:0016787">
    <property type="term" value="F:hydrolase activity"/>
    <property type="evidence" value="ECO:0007669"/>
    <property type="project" value="UniProtKB-KW"/>
</dbReference>
<sequence length="302" mass="31967">MSITSKSMSPSFPADAFPTPVGEHDAILSALQERLAPLLGREVLFGLDVDGTLVDHDGRMSPGMHRALQQAATQQHVVIATGRSLGATLPIVRAAGIERGFAVCSNGAVTVELDPAADGGWRVIDTRTFHPQEALEALRRVAPHAHYAVEVASGEVYATPGFQDQSFGVETIATDLDALVVMEAVRVVVHVPDLSAEEFRALIKDSGVNGVQYAIGWTAWLDIAAPGISKASALEMVRERLEIAPEATIAVGDGFNDVEMLRWAGTGIAMGQALDGVKDAADLQTLDIWNDGTAEVLRVLAG</sequence>
<dbReference type="InterPro" id="IPR023214">
    <property type="entry name" value="HAD_sf"/>
</dbReference>
<evidence type="ECO:0000313" key="1">
    <source>
        <dbReference type="EMBL" id="MCL6422542.1"/>
    </source>
</evidence>
<dbReference type="Gene3D" id="3.30.1240.10">
    <property type="match status" value="1"/>
</dbReference>
<keyword evidence="2" id="KW-1185">Reference proteome</keyword>
<dbReference type="NCBIfam" id="TIGR01484">
    <property type="entry name" value="HAD-SF-IIB"/>
    <property type="match status" value="1"/>
</dbReference>
<protein>
    <submittedName>
        <fullName evidence="1">Cof-type HAD-IIB family hydrolase</fullName>
    </submittedName>
</protein>
<accession>A0ABT0QY09</accession>
<dbReference type="PANTHER" id="PTHR10000">
    <property type="entry name" value="PHOSPHOSERINE PHOSPHATASE"/>
    <property type="match status" value="1"/>
</dbReference>
<reference evidence="1" key="1">
    <citation type="submission" date="2022-02" db="EMBL/GenBank/DDBJ databases">
        <authorList>
            <person name="Lee M."/>
            <person name="Kim S.-J."/>
            <person name="Jung M.-Y."/>
        </authorList>
    </citation>
    <scope>NUCLEOTIDE SEQUENCE</scope>
    <source>
        <strain evidence="1">JHP9</strain>
    </source>
</reference>
<dbReference type="InterPro" id="IPR036412">
    <property type="entry name" value="HAD-like_sf"/>
</dbReference>
<evidence type="ECO:0000313" key="2">
    <source>
        <dbReference type="Proteomes" id="UP001203761"/>
    </source>
</evidence>
<dbReference type="PANTHER" id="PTHR10000:SF8">
    <property type="entry name" value="HAD SUPERFAMILY HYDROLASE-LIKE, TYPE 3"/>
    <property type="match status" value="1"/>
</dbReference>
<dbReference type="PROSITE" id="PS01229">
    <property type="entry name" value="COF_2"/>
    <property type="match status" value="1"/>
</dbReference>
<name>A0ABT0QY09_9MICO</name>
<dbReference type="Gene3D" id="3.40.50.1000">
    <property type="entry name" value="HAD superfamily/HAD-like"/>
    <property type="match status" value="1"/>
</dbReference>
<dbReference type="SUPFAM" id="SSF56784">
    <property type="entry name" value="HAD-like"/>
    <property type="match status" value="1"/>
</dbReference>
<proteinExistence type="predicted"/>
<dbReference type="RefSeq" id="WP_249736638.1">
    <property type="nucleotide sequence ID" value="NZ_JAKNCJ010000001.1"/>
</dbReference>
<dbReference type="Proteomes" id="UP001203761">
    <property type="component" value="Unassembled WGS sequence"/>
</dbReference>
<comment type="caution">
    <text evidence="1">The sequence shown here is derived from an EMBL/GenBank/DDBJ whole genome shotgun (WGS) entry which is preliminary data.</text>
</comment>
<keyword evidence="1" id="KW-0378">Hydrolase</keyword>